<dbReference type="HAMAP" id="MF_00528">
    <property type="entry name" value="Maf"/>
    <property type="match status" value="1"/>
</dbReference>
<feature type="site" description="Important for substrate specificity" evidence="4">
    <location>
        <position position="152"/>
    </location>
</feature>
<comment type="caution">
    <text evidence="4">Lacks conserved residue(s) required for the propagation of feature annotation.</text>
</comment>
<feature type="active site" description="Proton acceptor" evidence="4">
    <location>
        <position position="69"/>
    </location>
</feature>
<reference evidence="5 6" key="1">
    <citation type="journal article" date="2015" name="Int. J. Syst. Evol. Microbiol.">
        <title>Acinetobacter equi sp. nov. isolated from horse faeces.</title>
        <authorList>
            <person name="Poppel M.T."/>
            <person name="Skiebe E."/>
            <person name="Laue M."/>
            <person name="Bergmann H."/>
            <person name="Ebersberger I."/>
            <person name="Garn T."/>
            <person name="Fruth A."/>
            <person name="Baumgardt S."/>
            <person name="Busse H.J."/>
            <person name="Wilharm G."/>
        </authorList>
    </citation>
    <scope>NUCLEOTIDE SEQUENCE [LARGE SCALE GENOMIC DNA]</scope>
    <source>
        <strain evidence="5 6">114</strain>
    </source>
</reference>
<comment type="similarity">
    <text evidence="4">Belongs to the Maf family. YhdE subfamily.</text>
</comment>
<dbReference type="Gene3D" id="3.90.950.10">
    <property type="match status" value="1"/>
</dbReference>
<protein>
    <recommendedName>
        <fullName evidence="4">dTTP/UTP pyrophosphatase</fullName>
        <shortName evidence="4">dTTPase/UTPase</shortName>
        <ecNumber evidence="4">3.6.1.9</ecNumber>
    </recommendedName>
    <alternativeName>
        <fullName evidence="4">Nucleoside triphosphate pyrophosphatase</fullName>
    </alternativeName>
    <alternativeName>
        <fullName evidence="4">Nucleotide pyrophosphatase</fullName>
        <shortName evidence="4">Nucleotide PPase</shortName>
    </alternativeName>
</protein>
<dbReference type="InterPro" id="IPR003697">
    <property type="entry name" value="Maf-like"/>
</dbReference>
<keyword evidence="6" id="KW-1185">Reference proteome</keyword>
<comment type="function">
    <text evidence="4">Nucleoside triphosphate pyrophosphatase that hydrolyzes dTTP and UTP. May have a dual role in cell division arrest and in preventing the incorporation of modified nucleotides into cellular nucleic acids.</text>
</comment>
<evidence type="ECO:0000256" key="4">
    <source>
        <dbReference type="HAMAP-Rule" id="MF_00528"/>
    </source>
</evidence>
<dbReference type="PIRSF" id="PIRSF006305">
    <property type="entry name" value="Maf"/>
    <property type="match status" value="1"/>
</dbReference>
<dbReference type="GO" id="GO:0036218">
    <property type="term" value="F:dTTP diphosphatase activity"/>
    <property type="evidence" value="ECO:0007669"/>
    <property type="project" value="RHEA"/>
</dbReference>
<accession>A0A0N7GXA0</accession>
<gene>
    <name evidence="5" type="ORF">AOY20_00460</name>
</gene>
<dbReference type="Pfam" id="PF02545">
    <property type="entry name" value="Maf"/>
    <property type="match status" value="1"/>
</dbReference>
<dbReference type="EMBL" id="CP012808">
    <property type="protein sequence ID" value="ALH94131.1"/>
    <property type="molecule type" value="Genomic_DNA"/>
</dbReference>
<evidence type="ECO:0000256" key="2">
    <source>
        <dbReference type="ARBA" id="ARBA00022801"/>
    </source>
</evidence>
<dbReference type="GO" id="GO:0009117">
    <property type="term" value="P:nucleotide metabolic process"/>
    <property type="evidence" value="ECO:0007669"/>
    <property type="project" value="UniProtKB-KW"/>
</dbReference>
<sequence length="188" mass="21001">MAHIVLASSSPRRRELLLQLGLEFEVFSPNIDESIYPQENIQQYVERLACDKADAVLEKFPESVIIAADTSLGVDDKILGKPESKQHAFEIWSLISGRKHHVFSGVCVRTKEQKLSIVVQTEVEFQCLSLEDMENYWATGEPLGKAGAYAIQGIAARYIPRIVGSYTNVVGLPLFETAKLLQTIKTLH</sequence>
<keyword evidence="3 4" id="KW-0546">Nucleotide metabolism</keyword>
<organism evidence="5 6">
    <name type="scientific">Acinetobacter equi</name>
    <dbReference type="NCBI Taxonomy" id="1324350"/>
    <lineage>
        <taxon>Bacteria</taxon>
        <taxon>Pseudomonadati</taxon>
        <taxon>Pseudomonadota</taxon>
        <taxon>Gammaproteobacteria</taxon>
        <taxon>Moraxellales</taxon>
        <taxon>Moraxellaceae</taxon>
        <taxon>Acinetobacter</taxon>
    </lineage>
</organism>
<dbReference type="AlphaFoldDB" id="A0A0N7GXA0"/>
<dbReference type="CDD" id="cd00555">
    <property type="entry name" value="Maf"/>
    <property type="match status" value="1"/>
</dbReference>
<dbReference type="SUPFAM" id="SSF52972">
    <property type="entry name" value="ITPase-like"/>
    <property type="match status" value="1"/>
</dbReference>
<comment type="catalytic activity">
    <reaction evidence="4">
        <text>UTP + H2O = UMP + diphosphate + H(+)</text>
        <dbReference type="Rhea" id="RHEA:29395"/>
        <dbReference type="ChEBI" id="CHEBI:15377"/>
        <dbReference type="ChEBI" id="CHEBI:15378"/>
        <dbReference type="ChEBI" id="CHEBI:33019"/>
        <dbReference type="ChEBI" id="CHEBI:46398"/>
        <dbReference type="ChEBI" id="CHEBI:57865"/>
        <dbReference type="EC" id="3.6.1.9"/>
    </reaction>
</comment>
<proteinExistence type="inferred from homology"/>
<evidence type="ECO:0000256" key="1">
    <source>
        <dbReference type="ARBA" id="ARBA00001968"/>
    </source>
</evidence>
<dbReference type="PANTHER" id="PTHR43213">
    <property type="entry name" value="BIFUNCTIONAL DTTP/UTP PYROPHOSPHATASE/METHYLTRANSFERASE PROTEIN-RELATED"/>
    <property type="match status" value="1"/>
</dbReference>
<keyword evidence="4" id="KW-0963">Cytoplasm</keyword>
<dbReference type="KEGG" id="aei:AOY20_00460"/>
<comment type="catalytic activity">
    <reaction evidence="4">
        <text>dTTP + H2O = dTMP + diphosphate + H(+)</text>
        <dbReference type="Rhea" id="RHEA:28534"/>
        <dbReference type="ChEBI" id="CHEBI:15377"/>
        <dbReference type="ChEBI" id="CHEBI:15378"/>
        <dbReference type="ChEBI" id="CHEBI:33019"/>
        <dbReference type="ChEBI" id="CHEBI:37568"/>
        <dbReference type="ChEBI" id="CHEBI:63528"/>
        <dbReference type="EC" id="3.6.1.9"/>
    </reaction>
</comment>
<dbReference type="EC" id="3.6.1.9" evidence="4"/>
<dbReference type="OrthoDB" id="9807767at2"/>
<dbReference type="RefSeq" id="WP_054580049.1">
    <property type="nucleotide sequence ID" value="NZ_CP012808.1"/>
</dbReference>
<comment type="cofactor">
    <cofactor evidence="1 4">
        <name>a divalent metal cation</name>
        <dbReference type="ChEBI" id="CHEBI:60240"/>
    </cofactor>
</comment>
<evidence type="ECO:0000313" key="6">
    <source>
        <dbReference type="Proteomes" id="UP000064939"/>
    </source>
</evidence>
<dbReference type="NCBIfam" id="TIGR00172">
    <property type="entry name" value="maf"/>
    <property type="match status" value="1"/>
</dbReference>
<dbReference type="GO" id="GO:0005737">
    <property type="term" value="C:cytoplasm"/>
    <property type="evidence" value="ECO:0007669"/>
    <property type="project" value="UniProtKB-SubCell"/>
</dbReference>
<name>A0A0N7GXA0_9GAMM</name>
<dbReference type="Proteomes" id="UP000064939">
    <property type="component" value="Chromosome"/>
</dbReference>
<dbReference type="GO" id="GO:0036221">
    <property type="term" value="F:UTP diphosphatase activity"/>
    <property type="evidence" value="ECO:0007669"/>
    <property type="project" value="RHEA"/>
</dbReference>
<dbReference type="STRING" id="1324350.AOY20_00460"/>
<feature type="site" description="Important for substrate specificity" evidence="4">
    <location>
        <position position="70"/>
    </location>
</feature>
<evidence type="ECO:0000256" key="3">
    <source>
        <dbReference type="ARBA" id="ARBA00023080"/>
    </source>
</evidence>
<feature type="site" description="Important for substrate specificity" evidence="4">
    <location>
        <position position="12"/>
    </location>
</feature>
<dbReference type="PANTHER" id="PTHR43213:SF5">
    <property type="entry name" value="BIFUNCTIONAL DTTP_UTP PYROPHOSPHATASE_METHYLTRANSFERASE PROTEIN-RELATED"/>
    <property type="match status" value="1"/>
</dbReference>
<dbReference type="InterPro" id="IPR029001">
    <property type="entry name" value="ITPase-like_fam"/>
</dbReference>
<comment type="subcellular location">
    <subcellularLocation>
        <location evidence="4">Cytoplasm</location>
    </subcellularLocation>
</comment>
<evidence type="ECO:0000313" key="5">
    <source>
        <dbReference type="EMBL" id="ALH94131.1"/>
    </source>
</evidence>
<keyword evidence="2 4" id="KW-0378">Hydrolase</keyword>